<feature type="transmembrane region" description="Helical" evidence="2">
    <location>
        <begin position="7"/>
        <end position="26"/>
    </location>
</feature>
<keyword evidence="2" id="KW-1133">Transmembrane helix</keyword>
<dbReference type="Pfam" id="PF13727">
    <property type="entry name" value="CoA_binding_3"/>
    <property type="match status" value="1"/>
</dbReference>
<comment type="similarity">
    <text evidence="1">Belongs to the polysaccharide synthase family.</text>
</comment>
<proteinExistence type="inferred from homology"/>
<dbReference type="EMBL" id="AKVJ01000076">
    <property type="protein sequence ID" value="EIW16019.1"/>
    <property type="molecule type" value="Genomic_DNA"/>
</dbReference>
<dbReference type="InterPro" id="IPR036291">
    <property type="entry name" value="NAD(P)-bd_dom_sf"/>
</dbReference>
<dbReference type="PANTHER" id="PTHR43318">
    <property type="entry name" value="UDP-N-ACETYLGLUCOSAMINE 4,6-DEHYDRATASE"/>
    <property type="match status" value="1"/>
</dbReference>
<dbReference type="CDD" id="cd05237">
    <property type="entry name" value="UDP_invert_4-6DH_SDR_e"/>
    <property type="match status" value="1"/>
</dbReference>
<sequence length="637" mass="71406">MQQNIKLAFLVFMDLCIVTISPYLSLYLRLDGAFNSPFYFNLFNIIPAIVVIRLVSFYFFGLYKRLWRYASINEVLVIVSAVTVSSIFVAGYIYAVSASLPKSIHFLDWFCTISFIGVSRFCVRLVHYWRKHKNKNCCVNVLIVGAGDAGAMIARELQQRYYASKNLVGFVDDDQYKHRQKLFGVKVLGVCKDISSIVDRYQVDEIIIAMPSLEGGVLRKIINECKATKCSVKTLPGIYELIDGKVSIQQLRNIDLEDLLRRDPVTLDMEEISSYLAGKRVLVTGAGGSIGSELCRQIAKMSPQMLIFLGKGENSIYEIDRELQGKYPNIAFEAVIADVRDEQRIYSVFKQFKPQVIFHAAAHKHVPLMEAQPAEAVRNNAFGTKIVAEAADGIGSEIFVMISTDKAVNPTSVMGATKRVAELIIQNMSKSSNTKFVAVRFGNVLGSRGSVIPLFKKQIAQGGPITITHPDMKRYFMTIPEASQLVLQAGALAKGGEVFVLDMGEPVKIVDMASDLIQLSGLVPYKDIKIQFSGLRPGEKLFEELLTAEEGTTSTKHKKIFVANLKQVDEQKLYHGLLMLKNEARADHVIKILMNLIPTYKSARVQYCMSLEKKETQIQEEYNERNGQWQPADIIVN</sequence>
<feature type="transmembrane region" description="Helical" evidence="2">
    <location>
        <begin position="106"/>
        <end position="126"/>
    </location>
</feature>
<dbReference type="Proteomes" id="UP000004324">
    <property type="component" value="Unassembled WGS sequence"/>
</dbReference>
<evidence type="ECO:0000256" key="1">
    <source>
        <dbReference type="ARBA" id="ARBA00007430"/>
    </source>
</evidence>
<evidence type="ECO:0000313" key="5">
    <source>
        <dbReference type="Proteomes" id="UP000004324"/>
    </source>
</evidence>
<organism evidence="4 5">
    <name type="scientific">Pelosinus fermentans B4</name>
    <dbReference type="NCBI Taxonomy" id="1149862"/>
    <lineage>
        <taxon>Bacteria</taxon>
        <taxon>Bacillati</taxon>
        <taxon>Bacillota</taxon>
        <taxon>Negativicutes</taxon>
        <taxon>Selenomonadales</taxon>
        <taxon>Sporomusaceae</taxon>
        <taxon>Pelosinus</taxon>
    </lineage>
</organism>
<dbReference type="PANTHER" id="PTHR43318:SF1">
    <property type="entry name" value="POLYSACCHARIDE BIOSYNTHESIS PROTEIN EPSC-RELATED"/>
    <property type="match status" value="1"/>
</dbReference>
<keyword evidence="5" id="KW-1185">Reference proteome</keyword>
<feature type="transmembrane region" description="Helical" evidence="2">
    <location>
        <begin position="75"/>
        <end position="94"/>
    </location>
</feature>
<feature type="domain" description="Polysaccharide biosynthesis protein CapD-like" evidence="3">
    <location>
        <begin position="281"/>
        <end position="563"/>
    </location>
</feature>
<comment type="caution">
    <text evidence="4">The sequence shown here is derived from an EMBL/GenBank/DDBJ whole genome shotgun (WGS) entry which is preliminary data.</text>
</comment>
<keyword evidence="2" id="KW-0472">Membrane</keyword>
<reference evidence="4 5" key="1">
    <citation type="journal article" date="2012" name="J. Bacteriol.">
        <title>Draft Genome Sequences for Two Metal-Reducing Pelosinus fermentans Strains Isolated from a Cr(VI)-Contaminated Site and for Type Strain R7.</title>
        <authorList>
            <person name="Brown S.D."/>
            <person name="Podar M."/>
            <person name="Klingeman D.M."/>
            <person name="Johnson C.M."/>
            <person name="Yang Z.K."/>
            <person name="Utturkar S.M."/>
            <person name="Land M.L."/>
            <person name="Mosher J.J."/>
            <person name="Hurt R.A.Jr."/>
            <person name="Phelps T.J."/>
            <person name="Palumbo A.V."/>
            <person name="Arkin A.P."/>
            <person name="Hazen T.C."/>
            <person name="Elias D.A."/>
        </authorList>
    </citation>
    <scope>NUCLEOTIDE SEQUENCE [LARGE SCALE GENOMIC DNA]</scope>
    <source>
        <strain evidence="4 5">B4</strain>
    </source>
</reference>
<accession>I9L6M2</accession>
<dbReference type="PATRIC" id="fig|1149862.3.peg.4750"/>
<dbReference type="AlphaFoldDB" id="I9L6M2"/>
<dbReference type="InterPro" id="IPR051203">
    <property type="entry name" value="Polysaccharide_Synthase-Rel"/>
</dbReference>
<protein>
    <submittedName>
        <fullName evidence="4">Polysaccharide biosynthesis protein CapD</fullName>
    </submittedName>
</protein>
<feature type="transmembrane region" description="Helical" evidence="2">
    <location>
        <begin position="38"/>
        <end position="63"/>
    </location>
</feature>
<dbReference type="Pfam" id="PF02719">
    <property type="entry name" value="Polysacc_synt_2"/>
    <property type="match status" value="1"/>
</dbReference>
<dbReference type="RefSeq" id="WP_007939070.1">
    <property type="nucleotide sequence ID" value="NZ_AKVJ01000076.1"/>
</dbReference>
<dbReference type="InterPro" id="IPR003869">
    <property type="entry name" value="Polysac_CapD-like"/>
</dbReference>
<name>I9L6M2_9FIRM</name>
<evidence type="ECO:0000313" key="4">
    <source>
        <dbReference type="EMBL" id="EIW16019.1"/>
    </source>
</evidence>
<evidence type="ECO:0000259" key="3">
    <source>
        <dbReference type="Pfam" id="PF02719"/>
    </source>
</evidence>
<dbReference type="SUPFAM" id="SSF51735">
    <property type="entry name" value="NAD(P)-binding Rossmann-fold domains"/>
    <property type="match status" value="2"/>
</dbReference>
<dbReference type="Gene3D" id="3.40.50.720">
    <property type="entry name" value="NAD(P)-binding Rossmann-like Domain"/>
    <property type="match status" value="2"/>
</dbReference>
<dbReference type="OrthoDB" id="9803111at2"/>
<evidence type="ECO:0000256" key="2">
    <source>
        <dbReference type="SAM" id="Phobius"/>
    </source>
</evidence>
<keyword evidence="2" id="KW-0812">Transmembrane</keyword>
<gene>
    <name evidence="4" type="ORF">FB4_1708</name>
</gene>